<organism evidence="2 3">
    <name type="scientific">Mucilaginibacter robiniae</name>
    <dbReference type="NCBI Taxonomy" id="2728022"/>
    <lineage>
        <taxon>Bacteria</taxon>
        <taxon>Pseudomonadati</taxon>
        <taxon>Bacteroidota</taxon>
        <taxon>Sphingobacteriia</taxon>
        <taxon>Sphingobacteriales</taxon>
        <taxon>Sphingobacteriaceae</taxon>
        <taxon>Mucilaginibacter</taxon>
    </lineage>
</organism>
<dbReference type="InterPro" id="IPR022500">
    <property type="entry name" value="PRTRC_ThiF"/>
</dbReference>
<name>A0A7L5E5A5_9SPHI</name>
<reference evidence="2 3" key="1">
    <citation type="submission" date="2020-04" db="EMBL/GenBank/DDBJ databases">
        <title>Genome sequencing of novel species.</title>
        <authorList>
            <person name="Heo J."/>
            <person name="Kim S.-J."/>
            <person name="Kim J.-S."/>
            <person name="Hong S.-B."/>
            <person name="Kwon S.-W."/>
        </authorList>
    </citation>
    <scope>NUCLEOTIDE SEQUENCE [LARGE SCALE GENOMIC DNA]</scope>
    <source>
        <strain evidence="2 3">F39-2</strain>
    </source>
</reference>
<dbReference type="KEGG" id="mrob:HH214_09110"/>
<dbReference type="Proteomes" id="UP000503278">
    <property type="component" value="Chromosome"/>
</dbReference>
<sequence>MKTLPVVHYTDAYLLAPTNPITVNLIGAGGTGSQLLTCLARMHQAMLALNFPGLHVTVFDDDEVSPANLGRQLFSEAEIGMNKGVALIARLNRFFGTAWKAIPQRFSRDTLSGMKDEGAANLYVSCVDTAQSRFDIAAILQGYAGFRTYQRSRPLYWMDLGNSKSTGQVLLSTVGELKQPDSQRYQTQGRLPFVTEMFRGLLEQADAADSTPSCSLAEALTKQDLFINSTLANMGASLLWSLFREGILFHRGFFLNLHDFRTQPVNIG</sequence>
<proteinExistence type="predicted"/>
<dbReference type="NCBIfam" id="TIGR03736">
    <property type="entry name" value="PRTRC_ThiF"/>
    <property type="match status" value="1"/>
</dbReference>
<dbReference type="Pfam" id="PF00899">
    <property type="entry name" value="ThiF"/>
    <property type="match status" value="1"/>
</dbReference>
<evidence type="ECO:0000313" key="3">
    <source>
        <dbReference type="Proteomes" id="UP000503278"/>
    </source>
</evidence>
<dbReference type="RefSeq" id="WP_169607073.1">
    <property type="nucleotide sequence ID" value="NZ_CP051682.1"/>
</dbReference>
<dbReference type="CDD" id="cd01483">
    <property type="entry name" value="E1_enzyme_family"/>
    <property type="match status" value="1"/>
</dbReference>
<dbReference type="AlphaFoldDB" id="A0A7L5E5A5"/>
<dbReference type="SUPFAM" id="SSF69572">
    <property type="entry name" value="Activating enzymes of the ubiquitin-like proteins"/>
    <property type="match status" value="1"/>
</dbReference>
<evidence type="ECO:0000259" key="1">
    <source>
        <dbReference type="Pfam" id="PF00899"/>
    </source>
</evidence>
<gene>
    <name evidence="2" type="ORF">HH214_09110</name>
</gene>
<accession>A0A7L5E5A5</accession>
<evidence type="ECO:0000313" key="2">
    <source>
        <dbReference type="EMBL" id="QJD96023.1"/>
    </source>
</evidence>
<dbReference type="GO" id="GO:0008641">
    <property type="term" value="F:ubiquitin-like modifier activating enzyme activity"/>
    <property type="evidence" value="ECO:0007669"/>
    <property type="project" value="InterPro"/>
</dbReference>
<dbReference type="InterPro" id="IPR035985">
    <property type="entry name" value="Ubiquitin-activating_enz"/>
</dbReference>
<feature type="domain" description="THIF-type NAD/FAD binding fold" evidence="1">
    <location>
        <begin position="22"/>
        <end position="142"/>
    </location>
</feature>
<keyword evidence="3" id="KW-1185">Reference proteome</keyword>
<protein>
    <submittedName>
        <fullName evidence="2">PRTRC system ThiF family protein</fullName>
    </submittedName>
</protein>
<dbReference type="Gene3D" id="3.40.50.720">
    <property type="entry name" value="NAD(P)-binding Rossmann-like Domain"/>
    <property type="match status" value="1"/>
</dbReference>
<dbReference type="EMBL" id="CP051682">
    <property type="protein sequence ID" value="QJD96023.1"/>
    <property type="molecule type" value="Genomic_DNA"/>
</dbReference>
<dbReference type="InterPro" id="IPR000594">
    <property type="entry name" value="ThiF_NAD_FAD-bd"/>
</dbReference>